<evidence type="ECO:0000313" key="3">
    <source>
        <dbReference type="Proteomes" id="UP001596058"/>
    </source>
</evidence>
<dbReference type="RefSeq" id="WP_379515546.1">
    <property type="nucleotide sequence ID" value="NZ_JBHSPA010000023.1"/>
</dbReference>
<organism evidence="2 3">
    <name type="scientific">Nonomuraea insulae</name>
    <dbReference type="NCBI Taxonomy" id="1616787"/>
    <lineage>
        <taxon>Bacteria</taxon>
        <taxon>Bacillati</taxon>
        <taxon>Actinomycetota</taxon>
        <taxon>Actinomycetes</taxon>
        <taxon>Streptosporangiales</taxon>
        <taxon>Streptosporangiaceae</taxon>
        <taxon>Nonomuraea</taxon>
    </lineage>
</organism>
<dbReference type="NCBIfam" id="TIGR03604">
    <property type="entry name" value="TOMM_cyclo_SagD"/>
    <property type="match status" value="1"/>
</dbReference>
<dbReference type="PANTHER" id="PTHR37809">
    <property type="entry name" value="RIBOSOMAL PROTEIN S12 METHYLTHIOTRANSFERASE ACCESSORY FACTOR YCAO"/>
    <property type="match status" value="1"/>
</dbReference>
<accession>A0ABW1CKJ6</accession>
<dbReference type="EMBL" id="JBHSPA010000023">
    <property type="protein sequence ID" value="MFC5826037.1"/>
    <property type="molecule type" value="Genomic_DNA"/>
</dbReference>
<dbReference type="Proteomes" id="UP001596058">
    <property type="component" value="Unassembled WGS sequence"/>
</dbReference>
<reference evidence="3" key="1">
    <citation type="journal article" date="2019" name="Int. J. Syst. Evol. Microbiol.">
        <title>The Global Catalogue of Microorganisms (GCM) 10K type strain sequencing project: providing services to taxonomists for standard genome sequencing and annotation.</title>
        <authorList>
            <consortium name="The Broad Institute Genomics Platform"/>
            <consortium name="The Broad Institute Genome Sequencing Center for Infectious Disease"/>
            <person name="Wu L."/>
            <person name="Ma J."/>
        </authorList>
    </citation>
    <scope>NUCLEOTIDE SEQUENCE [LARGE SCALE GENOMIC DNA]</scope>
    <source>
        <strain evidence="3">CCUG 53903</strain>
    </source>
</reference>
<feature type="domain" description="YcaO" evidence="1">
    <location>
        <begin position="279"/>
        <end position="663"/>
    </location>
</feature>
<dbReference type="InterPro" id="IPR027624">
    <property type="entry name" value="TOMM_cyclo_SagD"/>
</dbReference>
<evidence type="ECO:0000313" key="2">
    <source>
        <dbReference type="EMBL" id="MFC5826037.1"/>
    </source>
</evidence>
<dbReference type="Pfam" id="PF02624">
    <property type="entry name" value="YcaO"/>
    <property type="match status" value="1"/>
</dbReference>
<comment type="caution">
    <text evidence="2">The sequence shown here is derived from an EMBL/GenBank/DDBJ whole genome shotgun (WGS) entry which is preliminary data.</text>
</comment>
<dbReference type="Gene3D" id="3.40.50.720">
    <property type="entry name" value="NAD(P)-binding Rossmann-like Domain"/>
    <property type="match status" value="1"/>
</dbReference>
<dbReference type="InterPro" id="IPR022291">
    <property type="entry name" value="Bacteriocin_synth_cyclodeHase"/>
</dbReference>
<dbReference type="PROSITE" id="PS51664">
    <property type="entry name" value="YCAO"/>
    <property type="match status" value="1"/>
</dbReference>
<protein>
    <submittedName>
        <fullName evidence="2">TOMM leader peptide-binding protein</fullName>
    </submittedName>
</protein>
<dbReference type="InterPro" id="IPR003776">
    <property type="entry name" value="YcaO-like_dom"/>
</dbReference>
<name>A0ABW1CKJ6_9ACTN</name>
<gene>
    <name evidence="2" type="ORF">ACFPZ3_19400</name>
</gene>
<evidence type="ECO:0000259" key="1">
    <source>
        <dbReference type="PROSITE" id="PS51664"/>
    </source>
</evidence>
<dbReference type="NCBIfam" id="TIGR03882">
    <property type="entry name" value="cyclo_dehyd_2"/>
    <property type="match status" value="1"/>
</dbReference>
<dbReference type="Gene3D" id="3.30.1330.230">
    <property type="match status" value="1"/>
</dbReference>
<keyword evidence="3" id="KW-1185">Reference proteome</keyword>
<dbReference type="PANTHER" id="PTHR37809:SF1">
    <property type="entry name" value="RIBOSOMAL PROTEIN S12 METHYLTHIOTRANSFERASE ACCESSORY FACTOR YCAO"/>
    <property type="match status" value="1"/>
</dbReference>
<dbReference type="Gene3D" id="3.30.40.250">
    <property type="match status" value="1"/>
</dbReference>
<dbReference type="Gene3D" id="3.30.160.660">
    <property type="match status" value="1"/>
</dbReference>
<sequence>MTDVLAGPPAVGELRPAPPRVALQGSGRLREAVASALPQAPVCGPLTGAPSDLDAPDVLVTARDAADTRDYGYLHWQAAAARIPWLPIRTDSGWVLIGPSARPPLPGCPLCAERRRTGNRADAGARRALRERYGEEPVTRPCALLTPLLAATVGALVVAETGLLHRDPAAARTHRTLLRISVETGTLTRHPVLPDPLCPHCAHLPADRPRALALGPSPKPDPDVFRVQRLTGRQADLERLYVDAETGLIQSLATGTAGGGATAVARLQPGTSRHESDHGYGRSRDFATAGLTALAEALERHAGLRPRGRRTTVRAAYADVAGRALDPRTLGLYPDPWYDQPGFPFARFDPQRPTSWVWGYSFARAEPLLVPESFAYYGPRPERDPAFAYECSNGCAIGGCPAEAIFHGLLEVAERDAFLTTWYARLPAPRVDLDSAADRAIPMAAARIRHDLGYQVMAFDTTLEQGLPAFWAMAVDRAGDPGRPYAVCAAGAHPDPEHALASALAELGPGIESLAHGYDAGRAARLLAEPERVREMDDHGLLHGHPDAFRRLAFLPVEGPPRPIARKRWPARDDLTGDLAELVGRYLATGLDVITVDTTGPELRAGGFACAKVLVPGTASMTFGHRFRRTHALPRLLRMPRLLGHRDRDLLPGELNPDPHPFP</sequence>
<proteinExistence type="predicted"/>